<dbReference type="GO" id="GO:0008168">
    <property type="term" value="F:methyltransferase activity"/>
    <property type="evidence" value="ECO:0007669"/>
    <property type="project" value="UniProtKB-KW"/>
</dbReference>
<dbReference type="EMBL" id="CP109135">
    <property type="protein sequence ID" value="WSD17536.1"/>
    <property type="molecule type" value="Genomic_DNA"/>
</dbReference>
<evidence type="ECO:0000313" key="2">
    <source>
        <dbReference type="EMBL" id="WSD17536.1"/>
    </source>
</evidence>
<keyword evidence="3" id="KW-1185">Reference proteome</keyword>
<keyword evidence="2" id="KW-0489">Methyltransferase</keyword>
<sequence>MSELKELGSQTAYWNAAAAVGTKQFAHLLHMPWLEDVSRNATLLDYGCGYGRIMNDLAQQGFNNLAGVDTSPQMIAQARQRHPAMQFTTLDRPPKLPMAAASVDVILLFAVLTCIPEDQAQRSLIGDLTRVLKSNGPLYVSDLLLQNDQRNQDRYTKSAERYGTYGVFRTDDGAVCRHHPSDWFTTLLAGLNPIATRHITVPTMNGHESEGIQLLTHKRTPNR</sequence>
<dbReference type="InterPro" id="IPR029063">
    <property type="entry name" value="SAM-dependent_MTases_sf"/>
</dbReference>
<proteinExistence type="predicted"/>
<evidence type="ECO:0000313" key="3">
    <source>
        <dbReference type="Proteomes" id="UP001340816"/>
    </source>
</evidence>
<evidence type="ECO:0000259" key="1">
    <source>
        <dbReference type="Pfam" id="PF08241"/>
    </source>
</evidence>
<dbReference type="RefSeq" id="WP_326760610.1">
    <property type="nucleotide sequence ID" value="NZ_CP109135.1"/>
</dbReference>
<accession>A0ABZ1HFZ9</accession>
<dbReference type="GO" id="GO:0032259">
    <property type="term" value="P:methylation"/>
    <property type="evidence" value="ECO:0007669"/>
    <property type="project" value="UniProtKB-KW"/>
</dbReference>
<name>A0ABZ1HFZ9_STRPH</name>
<dbReference type="Proteomes" id="UP001340816">
    <property type="component" value="Chromosome"/>
</dbReference>
<dbReference type="InterPro" id="IPR013216">
    <property type="entry name" value="Methyltransf_11"/>
</dbReference>
<dbReference type="PANTHER" id="PTHR43861:SF1">
    <property type="entry name" value="TRANS-ACONITATE 2-METHYLTRANSFERASE"/>
    <property type="match status" value="1"/>
</dbReference>
<protein>
    <submittedName>
        <fullName evidence="2">Class I SAM-dependent methyltransferase</fullName>
    </submittedName>
</protein>
<dbReference type="SUPFAM" id="SSF53335">
    <property type="entry name" value="S-adenosyl-L-methionine-dependent methyltransferases"/>
    <property type="match status" value="1"/>
</dbReference>
<dbReference type="PANTHER" id="PTHR43861">
    <property type="entry name" value="TRANS-ACONITATE 2-METHYLTRANSFERASE-RELATED"/>
    <property type="match status" value="1"/>
</dbReference>
<dbReference type="CDD" id="cd02440">
    <property type="entry name" value="AdoMet_MTases"/>
    <property type="match status" value="1"/>
</dbReference>
<organism evidence="2 3">
    <name type="scientific">Streptomyces phaeochromogenes</name>
    <dbReference type="NCBI Taxonomy" id="1923"/>
    <lineage>
        <taxon>Bacteria</taxon>
        <taxon>Bacillati</taxon>
        <taxon>Actinomycetota</taxon>
        <taxon>Actinomycetes</taxon>
        <taxon>Kitasatosporales</taxon>
        <taxon>Streptomycetaceae</taxon>
        <taxon>Streptomyces</taxon>
        <taxon>Streptomyces phaeochromogenes group</taxon>
    </lineage>
</organism>
<keyword evidence="2" id="KW-0808">Transferase</keyword>
<gene>
    <name evidence="2" type="ORF">OHB35_32285</name>
</gene>
<reference evidence="2 3" key="1">
    <citation type="submission" date="2022-10" db="EMBL/GenBank/DDBJ databases">
        <title>The complete genomes of actinobacterial strains from the NBC collection.</title>
        <authorList>
            <person name="Joergensen T.S."/>
            <person name="Alvarez Arevalo M."/>
            <person name="Sterndorff E.B."/>
            <person name="Faurdal D."/>
            <person name="Vuksanovic O."/>
            <person name="Mourched A.-S."/>
            <person name="Charusanti P."/>
            <person name="Shaw S."/>
            <person name="Blin K."/>
            <person name="Weber T."/>
        </authorList>
    </citation>
    <scope>NUCLEOTIDE SEQUENCE [LARGE SCALE GENOMIC DNA]</scope>
    <source>
        <strain evidence="2 3">NBC 01752</strain>
    </source>
</reference>
<feature type="domain" description="Methyltransferase type 11" evidence="1">
    <location>
        <begin position="44"/>
        <end position="139"/>
    </location>
</feature>
<dbReference type="Gene3D" id="3.40.50.150">
    <property type="entry name" value="Vaccinia Virus protein VP39"/>
    <property type="match status" value="1"/>
</dbReference>
<dbReference type="Pfam" id="PF08241">
    <property type="entry name" value="Methyltransf_11"/>
    <property type="match status" value="1"/>
</dbReference>